<dbReference type="AlphaFoldDB" id="A0A2T9IZZ3"/>
<dbReference type="EMBL" id="QDKP01000060">
    <property type="protein sequence ID" value="PVM73006.1"/>
    <property type="molecule type" value="Genomic_DNA"/>
</dbReference>
<accession>A0A2T9IZZ3</accession>
<sequence length="63" mass="6958">MDLPPQHVSALRNLARKKLGHDVDWINISDARALTDQGLAERGRTGWVITRAGEAALSEHERG</sequence>
<organism evidence="1 2">
    <name type="scientific">Caulobacter radicis</name>
    <dbReference type="NCBI Taxonomy" id="2172650"/>
    <lineage>
        <taxon>Bacteria</taxon>
        <taxon>Pseudomonadati</taxon>
        <taxon>Pseudomonadota</taxon>
        <taxon>Alphaproteobacteria</taxon>
        <taxon>Caulobacterales</taxon>
        <taxon>Caulobacteraceae</taxon>
        <taxon>Caulobacter</taxon>
    </lineage>
</organism>
<reference evidence="1 2" key="1">
    <citation type="submission" date="2018-04" db="EMBL/GenBank/DDBJ databases">
        <title>The genome sequence of Caulobacter sp. 736.</title>
        <authorList>
            <person name="Gao J."/>
            <person name="Sun J."/>
        </authorList>
    </citation>
    <scope>NUCLEOTIDE SEQUENCE [LARGE SCALE GENOMIC DNA]</scope>
    <source>
        <strain evidence="1 2">736</strain>
    </source>
</reference>
<evidence type="ECO:0000313" key="1">
    <source>
        <dbReference type="EMBL" id="PVM73006.1"/>
    </source>
</evidence>
<gene>
    <name evidence="1" type="ORF">DDF65_21895</name>
</gene>
<comment type="caution">
    <text evidence="1">The sequence shown here is derived from an EMBL/GenBank/DDBJ whole genome shotgun (WGS) entry which is preliminary data.</text>
</comment>
<name>A0A2T9IZZ3_9CAUL</name>
<dbReference type="Proteomes" id="UP000244913">
    <property type="component" value="Unassembled WGS sequence"/>
</dbReference>
<protein>
    <submittedName>
        <fullName evidence="1">Uncharacterized protein</fullName>
    </submittedName>
</protein>
<dbReference type="RefSeq" id="WP_116569673.1">
    <property type="nucleotide sequence ID" value="NZ_QDKP01000060.1"/>
</dbReference>
<proteinExistence type="predicted"/>
<evidence type="ECO:0000313" key="2">
    <source>
        <dbReference type="Proteomes" id="UP000244913"/>
    </source>
</evidence>
<keyword evidence="2" id="KW-1185">Reference proteome</keyword>